<reference evidence="2 3" key="1">
    <citation type="submission" date="2021-01" db="EMBL/GenBank/DDBJ databases">
        <title>FDA dAtabase for Regulatory Grade micrObial Sequences (FDA-ARGOS): Supporting development and validation of Infectious Disease Dx tests.</title>
        <authorList>
            <person name="Blissenbach B."/>
            <person name="Krut O."/>
            <person name="Tallon L."/>
            <person name="Sadzewicz L."/>
            <person name="Zhao X."/>
            <person name="Boylan J."/>
            <person name="Ott S."/>
            <person name="Bowen H."/>
            <person name="Vavikolanu K."/>
            <person name="Mehta A."/>
            <person name="Aluvathingal J."/>
            <person name="Nadendla S."/>
            <person name="Yan Y."/>
            <person name="Sichtig H."/>
        </authorList>
    </citation>
    <scope>NUCLEOTIDE SEQUENCE [LARGE SCALE GENOMIC DNA]</scope>
    <source>
        <strain evidence="2 3">FDAARGOS_1082</strain>
    </source>
</reference>
<dbReference type="GeneID" id="31409080"/>
<protein>
    <submittedName>
        <fullName evidence="2">Uncharacterized protein</fullName>
    </submittedName>
</protein>
<evidence type="ECO:0000313" key="2">
    <source>
        <dbReference type="EMBL" id="QQU46819.1"/>
    </source>
</evidence>
<organism evidence="2 3">
    <name type="scientific">Yersinia enterocolitica</name>
    <dbReference type="NCBI Taxonomy" id="630"/>
    <lineage>
        <taxon>Bacteria</taxon>
        <taxon>Pseudomonadati</taxon>
        <taxon>Pseudomonadota</taxon>
        <taxon>Gammaproteobacteria</taxon>
        <taxon>Enterobacterales</taxon>
        <taxon>Yersiniaceae</taxon>
        <taxon>Yersinia</taxon>
    </lineage>
</organism>
<dbReference type="Proteomes" id="UP000595309">
    <property type="component" value="Chromosome"/>
</dbReference>
<gene>
    <name evidence="2" type="ORF">I6I39_18210</name>
</gene>
<feature type="transmembrane region" description="Helical" evidence="1">
    <location>
        <begin position="103"/>
        <end position="123"/>
    </location>
</feature>
<evidence type="ECO:0000313" key="3">
    <source>
        <dbReference type="Proteomes" id="UP000595309"/>
    </source>
</evidence>
<feature type="transmembrane region" description="Helical" evidence="1">
    <location>
        <begin position="40"/>
        <end position="59"/>
    </location>
</feature>
<keyword evidence="1" id="KW-1133">Transmembrane helix</keyword>
<evidence type="ECO:0000256" key="1">
    <source>
        <dbReference type="SAM" id="Phobius"/>
    </source>
</evidence>
<proteinExistence type="predicted"/>
<accession>A0A7T9XTI0</accession>
<keyword evidence="1" id="KW-0812">Transmembrane</keyword>
<dbReference type="AlphaFoldDB" id="A0A7T9XTI0"/>
<sequence length="127" mass="14136">MNNGSDDSQTLIAICFAAIGLVGLGISNFFGVPFLKGLEILPYLIGWAAVFGATMYFGFLKQVAPIALGTLWLCFRPILDYKAGIREDDFPFQPDIAWYGTGLWQFAVFAGIVILGYGFIYWLNNRY</sequence>
<feature type="transmembrane region" description="Helical" evidence="1">
    <location>
        <begin position="12"/>
        <end position="34"/>
    </location>
</feature>
<dbReference type="EMBL" id="CP068146">
    <property type="protein sequence ID" value="QQU46819.1"/>
    <property type="molecule type" value="Genomic_DNA"/>
</dbReference>
<dbReference type="RefSeq" id="WP_005165747.1">
    <property type="nucleotide sequence ID" value="NZ_CGBC01000050.1"/>
</dbReference>
<name>A0A7T9XTI0_YEREN</name>
<keyword evidence="1" id="KW-0472">Membrane</keyword>